<dbReference type="PANTHER" id="PTHR30273">
    <property type="entry name" value="PERIPLASMIC SIGNAL SENSOR AND SIGMA FACTOR ACTIVATOR FECR-RELATED"/>
    <property type="match status" value="1"/>
</dbReference>
<dbReference type="PIRSF" id="PIRSF018266">
    <property type="entry name" value="FecR"/>
    <property type="match status" value="1"/>
</dbReference>
<reference evidence="4 5" key="1">
    <citation type="submission" date="2020-06" db="EMBL/GenBank/DDBJ databases">
        <title>Pseudomonas eucalypticola sp. nov., an endophyte of Eucalyptus dunnii leaves with biocontrol ability of eucalyptus leaf blight.</title>
        <authorList>
            <person name="Liu Y."/>
            <person name="Song Z."/>
            <person name="Zeng H."/>
            <person name="Lu M."/>
            <person name="Wang X."/>
            <person name="Lian X."/>
            <person name="Zhang Q."/>
        </authorList>
    </citation>
    <scope>NUCLEOTIDE SEQUENCE [LARGE SCALE GENOMIC DNA]</scope>
    <source>
        <strain evidence="4 5">NP-1</strain>
    </source>
</reference>
<dbReference type="AlphaFoldDB" id="A0A7D5HG30"/>
<evidence type="ECO:0000313" key="5">
    <source>
        <dbReference type="Proteomes" id="UP000509568"/>
    </source>
</evidence>
<keyword evidence="5" id="KW-1185">Reference proteome</keyword>
<dbReference type="InterPro" id="IPR032623">
    <property type="entry name" value="FecR_N"/>
</dbReference>
<feature type="domain" description="FecR N-terminal" evidence="3">
    <location>
        <begin position="16"/>
        <end position="55"/>
    </location>
</feature>
<evidence type="ECO:0000256" key="1">
    <source>
        <dbReference type="SAM" id="Phobius"/>
    </source>
</evidence>
<keyword evidence="1" id="KW-0472">Membrane</keyword>
<dbReference type="GO" id="GO:0016989">
    <property type="term" value="F:sigma factor antagonist activity"/>
    <property type="evidence" value="ECO:0007669"/>
    <property type="project" value="TreeGrafter"/>
</dbReference>
<dbReference type="PANTHER" id="PTHR30273:SF2">
    <property type="entry name" value="PROTEIN FECR"/>
    <property type="match status" value="1"/>
</dbReference>
<dbReference type="InterPro" id="IPR012373">
    <property type="entry name" value="Ferrdict_sens_TM"/>
</dbReference>
<evidence type="ECO:0000259" key="3">
    <source>
        <dbReference type="Pfam" id="PF16220"/>
    </source>
</evidence>
<feature type="transmembrane region" description="Helical" evidence="1">
    <location>
        <begin position="85"/>
        <end position="105"/>
    </location>
</feature>
<proteinExistence type="predicted"/>
<dbReference type="Pfam" id="PF16220">
    <property type="entry name" value="DUF4880"/>
    <property type="match status" value="1"/>
</dbReference>
<dbReference type="InterPro" id="IPR006860">
    <property type="entry name" value="FecR"/>
</dbReference>
<protein>
    <submittedName>
        <fullName evidence="4">FecR family protein</fullName>
    </submittedName>
</protein>
<gene>
    <name evidence="4" type="ORF">HWQ56_11665</name>
</gene>
<dbReference type="RefSeq" id="WP_158155491.1">
    <property type="nucleotide sequence ID" value="NZ_CP056030.1"/>
</dbReference>
<evidence type="ECO:0000259" key="2">
    <source>
        <dbReference type="Pfam" id="PF04773"/>
    </source>
</evidence>
<accession>A0A7D5HG30</accession>
<sequence>MLTPPASDPSQGSLSDEAAHWCMRIHEADFSDQEREAFEAWLAADPAHRRRFETMLDVWSVSEHLPVEQPPLVPAPRSRRARRPLLAAALGLLAIPLIGLAGWHLNLVPDSYQRFSSEDAVRDITLADGSRVQLNLGSQLSFANYKDRRSVSLSKGEAYFEVQHDASHPFVVKAGQGQVRVTGTHFNVWTYQDQVVVTLTQGSVQVMGDRRHPNELVYLSPGMQARYDAGQTIAQVEPARAEEALAWRDGKLILDRARLSDALPRINRYLDTPVHLGDNATGQLQIGGIYNTRNIAALVQDLPKVLPVYLSHNENGDTVIRAKPRYAP</sequence>
<dbReference type="KEGG" id="pez:HWQ56_11665"/>
<dbReference type="EMBL" id="CP056030">
    <property type="protein sequence ID" value="QKZ04406.1"/>
    <property type="molecule type" value="Genomic_DNA"/>
</dbReference>
<dbReference type="Proteomes" id="UP000509568">
    <property type="component" value="Chromosome"/>
</dbReference>
<dbReference type="Pfam" id="PF04773">
    <property type="entry name" value="FecR"/>
    <property type="match status" value="1"/>
</dbReference>
<dbReference type="Gene3D" id="2.60.120.1440">
    <property type="match status" value="1"/>
</dbReference>
<keyword evidence="1" id="KW-0812">Transmembrane</keyword>
<name>A0A7D5HG30_9PSED</name>
<evidence type="ECO:0000313" key="4">
    <source>
        <dbReference type="EMBL" id="QKZ04406.1"/>
    </source>
</evidence>
<feature type="domain" description="FecR protein" evidence="2">
    <location>
        <begin position="118"/>
        <end position="205"/>
    </location>
</feature>
<organism evidence="4 5">
    <name type="scientific">Pseudomonas eucalypticola</name>
    <dbReference type="NCBI Taxonomy" id="2599595"/>
    <lineage>
        <taxon>Bacteria</taxon>
        <taxon>Pseudomonadati</taxon>
        <taxon>Pseudomonadota</taxon>
        <taxon>Gammaproteobacteria</taxon>
        <taxon>Pseudomonadales</taxon>
        <taxon>Pseudomonadaceae</taxon>
        <taxon>Pseudomonas</taxon>
    </lineage>
</organism>
<keyword evidence="1" id="KW-1133">Transmembrane helix</keyword>